<evidence type="ECO:0000256" key="3">
    <source>
        <dbReference type="ARBA" id="ARBA00022989"/>
    </source>
</evidence>
<gene>
    <name evidence="8" type="ORF">CSCA_3804</name>
</gene>
<proteinExistence type="predicted"/>
<dbReference type="InterPro" id="IPR000160">
    <property type="entry name" value="GGDEF_dom"/>
</dbReference>
<dbReference type="SUPFAM" id="SSF55073">
    <property type="entry name" value="Nucleotide cyclase"/>
    <property type="match status" value="1"/>
</dbReference>
<keyword evidence="4 5" id="KW-0472">Membrane</keyword>
<dbReference type="SMART" id="SM01079">
    <property type="entry name" value="CHASE"/>
    <property type="match status" value="1"/>
</dbReference>
<dbReference type="Pfam" id="PF03924">
    <property type="entry name" value="CHASE"/>
    <property type="match status" value="1"/>
</dbReference>
<accession>A0A0E3JQH5</accession>
<evidence type="ECO:0000259" key="7">
    <source>
        <dbReference type="PROSITE" id="PS50887"/>
    </source>
</evidence>
<dbReference type="InterPro" id="IPR006189">
    <property type="entry name" value="CHASE_dom"/>
</dbReference>
<dbReference type="STRING" id="1548.CSCA_3804"/>
<dbReference type="InterPro" id="IPR042240">
    <property type="entry name" value="CHASE_sf"/>
</dbReference>
<evidence type="ECO:0000256" key="5">
    <source>
        <dbReference type="SAM" id="Phobius"/>
    </source>
</evidence>
<dbReference type="GO" id="GO:0003824">
    <property type="term" value="F:catalytic activity"/>
    <property type="evidence" value="ECO:0007669"/>
    <property type="project" value="UniProtKB-ARBA"/>
</dbReference>
<dbReference type="GO" id="GO:0016020">
    <property type="term" value="C:membrane"/>
    <property type="evidence" value="ECO:0007669"/>
    <property type="project" value="UniProtKB-SubCell"/>
</dbReference>
<evidence type="ECO:0000256" key="2">
    <source>
        <dbReference type="ARBA" id="ARBA00022692"/>
    </source>
</evidence>
<dbReference type="AlphaFoldDB" id="A0A0E3JQH5"/>
<dbReference type="Gene3D" id="3.30.70.270">
    <property type="match status" value="1"/>
</dbReference>
<dbReference type="HOGENOM" id="CLU_021245_2_0_9"/>
<evidence type="ECO:0000313" key="9">
    <source>
        <dbReference type="Proteomes" id="UP000033115"/>
    </source>
</evidence>
<sequence length="449" mass="51692">MRKKVISMAAAIAVTAILVYTFSRIQKAQIVANNNSNRLLAMQKLVSVSDGIQNELNEGLQYADFFDVIISNNPDTTKETINDYARLILKQNKNIDSVQLAPNAIVSMIYPLKGNEAAMGHNLLNDPERKNYVEQAVEKRIPVTQGPVKSKQGKYLVFNRKAIFIMENEKEKFWGLSIIGINFTKLIEKYEKKLQDENYLFAIKTNKEEKEQKNLWGDYEIFSKDVIVKTIELPDNQWQIAIYPQKGWNQGSSSLQDLSYLFYIVALLGFFLVYWCVNFYQERIEEAKKEVLTGTLNKKAFKAFVQKKLSKKNQNHGMILIDLNNFKYINDKLGHPVGDAVLIEVSKRINGMLRSVDRLSRFGGDEYLVFISNIKSEDTVKQIMDKISERISLPMVIDELHLKIGISAGYTIYSNDGESFDKLYEIADKKMYENKEKNRLFNKSECLND</sequence>
<dbReference type="RefSeq" id="WP_029159105.1">
    <property type="nucleotide sequence ID" value="NZ_CP009933.1"/>
</dbReference>
<evidence type="ECO:0000259" key="6">
    <source>
        <dbReference type="PROSITE" id="PS50839"/>
    </source>
</evidence>
<dbReference type="PANTHER" id="PTHR46663:SF2">
    <property type="entry name" value="GGDEF DOMAIN-CONTAINING PROTEIN"/>
    <property type="match status" value="1"/>
</dbReference>
<dbReference type="CDD" id="cd01949">
    <property type="entry name" value="GGDEF"/>
    <property type="match status" value="1"/>
</dbReference>
<evidence type="ECO:0000313" key="8">
    <source>
        <dbReference type="EMBL" id="AKA70929.1"/>
    </source>
</evidence>
<reference evidence="8 9" key="1">
    <citation type="journal article" date="2015" name="J. Biotechnol.">
        <title>Complete genome sequence of a malodorant-producing acetogen, Clostridium scatologenes ATCC 25775(T).</title>
        <authorList>
            <person name="Zhu Z."/>
            <person name="Guo T."/>
            <person name="Zheng H."/>
            <person name="Song T."/>
            <person name="Ouyang P."/>
            <person name="Xie J."/>
        </authorList>
    </citation>
    <scope>NUCLEOTIDE SEQUENCE [LARGE SCALE GENOMIC DNA]</scope>
    <source>
        <strain evidence="8 9">ATCC 25775</strain>
    </source>
</reference>
<dbReference type="GO" id="GO:0007165">
    <property type="term" value="P:signal transduction"/>
    <property type="evidence" value="ECO:0007669"/>
    <property type="project" value="UniProtKB-ARBA"/>
</dbReference>
<keyword evidence="3 5" id="KW-1133">Transmembrane helix</keyword>
<dbReference type="EMBL" id="CP009933">
    <property type="protein sequence ID" value="AKA70929.1"/>
    <property type="molecule type" value="Genomic_DNA"/>
</dbReference>
<comment type="subcellular location">
    <subcellularLocation>
        <location evidence="1">Membrane</location>
    </subcellularLocation>
</comment>
<keyword evidence="9" id="KW-1185">Reference proteome</keyword>
<feature type="transmembrane region" description="Helical" evidence="5">
    <location>
        <begin position="260"/>
        <end position="280"/>
    </location>
</feature>
<dbReference type="Proteomes" id="UP000033115">
    <property type="component" value="Chromosome"/>
</dbReference>
<evidence type="ECO:0000256" key="4">
    <source>
        <dbReference type="ARBA" id="ARBA00023136"/>
    </source>
</evidence>
<dbReference type="PROSITE" id="PS50887">
    <property type="entry name" value="GGDEF"/>
    <property type="match status" value="1"/>
</dbReference>
<dbReference type="InterPro" id="IPR052163">
    <property type="entry name" value="DGC-Regulatory_Protein"/>
</dbReference>
<dbReference type="KEGG" id="csq:CSCA_3804"/>
<organism evidence="8 9">
    <name type="scientific">Clostridium scatologenes</name>
    <dbReference type="NCBI Taxonomy" id="1548"/>
    <lineage>
        <taxon>Bacteria</taxon>
        <taxon>Bacillati</taxon>
        <taxon>Bacillota</taxon>
        <taxon>Clostridia</taxon>
        <taxon>Eubacteriales</taxon>
        <taxon>Clostridiaceae</taxon>
        <taxon>Clostridium</taxon>
    </lineage>
</organism>
<evidence type="ECO:0000256" key="1">
    <source>
        <dbReference type="ARBA" id="ARBA00004370"/>
    </source>
</evidence>
<keyword evidence="2 5" id="KW-0812">Transmembrane</keyword>
<dbReference type="NCBIfam" id="TIGR00254">
    <property type="entry name" value="GGDEF"/>
    <property type="match status" value="1"/>
</dbReference>
<dbReference type="Gene3D" id="3.30.450.350">
    <property type="entry name" value="CHASE domain"/>
    <property type="match status" value="1"/>
</dbReference>
<dbReference type="PROSITE" id="PS50839">
    <property type="entry name" value="CHASE"/>
    <property type="match status" value="1"/>
</dbReference>
<dbReference type="SMART" id="SM00267">
    <property type="entry name" value="GGDEF"/>
    <property type="match status" value="1"/>
</dbReference>
<name>A0A0E3JQH5_CLOSL</name>
<feature type="domain" description="GGDEF" evidence="7">
    <location>
        <begin position="314"/>
        <end position="445"/>
    </location>
</feature>
<dbReference type="PANTHER" id="PTHR46663">
    <property type="entry name" value="DIGUANYLATE CYCLASE DGCT-RELATED"/>
    <property type="match status" value="1"/>
</dbReference>
<dbReference type="InterPro" id="IPR029787">
    <property type="entry name" value="Nucleotide_cyclase"/>
</dbReference>
<protein>
    <submittedName>
        <fullName evidence="8">Putative periplasmic ligand-binding sensor protein</fullName>
    </submittedName>
</protein>
<feature type="domain" description="CHASE" evidence="6">
    <location>
        <begin position="102"/>
        <end position="196"/>
    </location>
</feature>
<dbReference type="InterPro" id="IPR043128">
    <property type="entry name" value="Rev_trsase/Diguanyl_cyclase"/>
</dbReference>
<dbReference type="Pfam" id="PF00990">
    <property type="entry name" value="GGDEF"/>
    <property type="match status" value="1"/>
</dbReference>